<dbReference type="EMBL" id="LR797487">
    <property type="protein sequence ID" value="CAB4220098.1"/>
    <property type="molecule type" value="Genomic_DNA"/>
</dbReference>
<organism evidence="1">
    <name type="scientific">uncultured Caudovirales phage</name>
    <dbReference type="NCBI Taxonomy" id="2100421"/>
    <lineage>
        <taxon>Viruses</taxon>
        <taxon>Duplodnaviria</taxon>
        <taxon>Heunggongvirae</taxon>
        <taxon>Uroviricota</taxon>
        <taxon>Caudoviricetes</taxon>
        <taxon>Peduoviridae</taxon>
        <taxon>Maltschvirus</taxon>
        <taxon>Maltschvirus maltsch</taxon>
    </lineage>
</organism>
<reference evidence="1" key="1">
    <citation type="submission" date="2020-05" db="EMBL/GenBank/DDBJ databases">
        <authorList>
            <person name="Chiriac C."/>
            <person name="Salcher M."/>
            <person name="Ghai R."/>
            <person name="Kavagutti S V."/>
        </authorList>
    </citation>
    <scope>NUCLEOTIDE SEQUENCE</scope>
</reference>
<proteinExistence type="predicted"/>
<accession>A0A6J5SXA7</accession>
<sequence>MAARYPLVLNSTSVQELQSADTLSLTSPTLVTPVLGTPSSGTLTSCTGLPVSTGVSGLGTNVATFLATPSSANLAAALTDETGSGLAVFATSPTLTTATITSLVETKTAPAISSGTLTLNCSLGNVFAVSLNAAITTLTISNIPTTGNAFGITLAFTMDGTARAVTWPAAVKWSGGTAPTLTSTNAKVDIFVLTTWDGGTTWYSMVGGQNF</sequence>
<gene>
    <name evidence="1" type="ORF">UFOVP1620_32</name>
</gene>
<evidence type="ECO:0000313" key="1">
    <source>
        <dbReference type="EMBL" id="CAB4220098.1"/>
    </source>
</evidence>
<protein>
    <submittedName>
        <fullName evidence="1">Uncharacterized protein</fullName>
    </submittedName>
</protein>
<name>A0A6J5SXA7_9CAUD</name>